<comment type="caution">
    <text evidence="3">The sequence shown here is derived from an EMBL/GenBank/DDBJ whole genome shotgun (WGS) entry which is preliminary data.</text>
</comment>
<keyword evidence="2" id="KW-0732">Signal</keyword>
<comment type="similarity">
    <text evidence="1">Belongs to the UPF0065 (bug) family.</text>
</comment>
<dbReference type="InterPro" id="IPR042100">
    <property type="entry name" value="Bug_dom1"/>
</dbReference>
<accession>A0ABS1UWD9</accession>
<dbReference type="SUPFAM" id="SSF53850">
    <property type="entry name" value="Periplasmic binding protein-like II"/>
    <property type="match status" value="1"/>
</dbReference>
<dbReference type="Gene3D" id="3.40.190.150">
    <property type="entry name" value="Bordetella uptake gene, domain 1"/>
    <property type="match status" value="1"/>
</dbReference>
<protein>
    <submittedName>
        <fullName evidence="3">Tripartite tricarboxylate transporter substrate binding protein</fullName>
    </submittedName>
</protein>
<dbReference type="PANTHER" id="PTHR42928:SF5">
    <property type="entry name" value="BLR1237 PROTEIN"/>
    <property type="match status" value="1"/>
</dbReference>
<evidence type="ECO:0000313" key="3">
    <source>
        <dbReference type="EMBL" id="MBL6453795.1"/>
    </source>
</evidence>
<dbReference type="Proteomes" id="UP000606490">
    <property type="component" value="Unassembled WGS sequence"/>
</dbReference>
<evidence type="ECO:0000256" key="1">
    <source>
        <dbReference type="ARBA" id="ARBA00006987"/>
    </source>
</evidence>
<organism evidence="3 4">
    <name type="scientific">Belnapia mucosa</name>
    <dbReference type="NCBI Taxonomy" id="2804532"/>
    <lineage>
        <taxon>Bacteria</taxon>
        <taxon>Pseudomonadati</taxon>
        <taxon>Pseudomonadota</taxon>
        <taxon>Alphaproteobacteria</taxon>
        <taxon>Acetobacterales</taxon>
        <taxon>Roseomonadaceae</taxon>
        <taxon>Belnapia</taxon>
    </lineage>
</organism>
<feature type="signal peptide" evidence="2">
    <location>
        <begin position="1"/>
        <end position="29"/>
    </location>
</feature>
<dbReference type="PANTHER" id="PTHR42928">
    <property type="entry name" value="TRICARBOXYLATE-BINDING PROTEIN"/>
    <property type="match status" value="1"/>
</dbReference>
<reference evidence="3 4" key="1">
    <citation type="submission" date="2021-01" db="EMBL/GenBank/DDBJ databases">
        <title>Belnapia mucosa sp. nov. and Belnapia arida sp. nov., isolated from the Tabernas Desert (Almeria, Spain).</title>
        <authorList>
            <person name="Molina-Menor E."/>
            <person name="Vidal-Verdu A."/>
            <person name="Calonge A."/>
            <person name="Satari L."/>
            <person name="Pereto Magraner J."/>
            <person name="Porcar Miralles M."/>
        </authorList>
    </citation>
    <scope>NUCLEOTIDE SEQUENCE [LARGE SCALE GENOMIC DNA]</scope>
    <source>
        <strain evidence="3 4">T6</strain>
    </source>
</reference>
<name>A0ABS1UWD9_9PROT</name>
<feature type="chain" id="PRO_5046704146" evidence="2">
    <location>
        <begin position="30"/>
        <end position="335"/>
    </location>
</feature>
<dbReference type="RefSeq" id="WP_202823546.1">
    <property type="nucleotide sequence ID" value="NZ_JAEUXJ010000001.1"/>
</dbReference>
<dbReference type="Pfam" id="PF03401">
    <property type="entry name" value="TctC"/>
    <property type="match status" value="1"/>
</dbReference>
<gene>
    <name evidence="3" type="ORF">JMJ55_00585</name>
</gene>
<dbReference type="PIRSF" id="PIRSF017082">
    <property type="entry name" value="YflP"/>
    <property type="match status" value="1"/>
</dbReference>
<sequence>MPHPSRGAGRRAILLGLAAPALLSRGAHAQASAWPDRPVRLVVPFGAGGAIDTLSRTVANAFPPLANGQTLVVENRGGAGGTIAGAVVAQARPDGATLMMADLGANAIARDLQPSLSYDPMRAFTPICHLVNLPLVLVVPAASPARDLAGLLDLARQRRDLVYAHPGIGYVGHLAQELLLRRTGVTMTPVPYRSGAEVVRSIIADETGSAIITVSTTLPFIREGKVRALAVAARERVPLLPDVPTIAEAGGPALAGFEATVWHGIIGPAGLPEPLVEAANRVFNAALRQPEVARVIEQTQAGQIVGGTPAQFASFIQAEHARWAPLIQSAGIRTE</sequence>
<keyword evidence="4" id="KW-1185">Reference proteome</keyword>
<proteinExistence type="inferred from homology"/>
<dbReference type="Gene3D" id="3.40.190.10">
    <property type="entry name" value="Periplasmic binding protein-like II"/>
    <property type="match status" value="1"/>
</dbReference>
<dbReference type="EMBL" id="JAEUXJ010000001">
    <property type="protein sequence ID" value="MBL6453795.1"/>
    <property type="molecule type" value="Genomic_DNA"/>
</dbReference>
<dbReference type="InterPro" id="IPR005064">
    <property type="entry name" value="BUG"/>
</dbReference>
<evidence type="ECO:0000256" key="2">
    <source>
        <dbReference type="SAM" id="SignalP"/>
    </source>
</evidence>
<evidence type="ECO:0000313" key="4">
    <source>
        <dbReference type="Proteomes" id="UP000606490"/>
    </source>
</evidence>